<dbReference type="EMBL" id="JABAIA010000002">
    <property type="protein sequence ID" value="NLR66501.1"/>
    <property type="molecule type" value="Genomic_DNA"/>
</dbReference>
<evidence type="ECO:0000259" key="5">
    <source>
        <dbReference type="PROSITE" id="PS51352"/>
    </source>
</evidence>
<dbReference type="SUPFAM" id="SSF52833">
    <property type="entry name" value="Thioredoxin-like"/>
    <property type="match status" value="1"/>
</dbReference>
<name>A0A847S4M5_9BACT</name>
<keyword evidence="2" id="KW-0201">Cytochrome c-type biogenesis</keyword>
<dbReference type="InterPro" id="IPR036249">
    <property type="entry name" value="Thioredoxin-like_sf"/>
</dbReference>
<dbReference type="Gene3D" id="3.40.30.10">
    <property type="entry name" value="Glutaredoxin"/>
    <property type="match status" value="1"/>
</dbReference>
<dbReference type="PROSITE" id="PS51352">
    <property type="entry name" value="THIOREDOXIN_2"/>
    <property type="match status" value="1"/>
</dbReference>
<dbReference type="InterPro" id="IPR013766">
    <property type="entry name" value="Thioredoxin_domain"/>
</dbReference>
<dbReference type="PANTHER" id="PTHR42852">
    <property type="entry name" value="THIOL:DISULFIDE INTERCHANGE PROTEIN DSBE"/>
    <property type="match status" value="1"/>
</dbReference>
<keyword evidence="7" id="KW-1185">Reference proteome</keyword>
<dbReference type="PANTHER" id="PTHR42852:SF6">
    <property type="entry name" value="THIOL:DISULFIDE INTERCHANGE PROTEIN DSBE"/>
    <property type="match status" value="1"/>
</dbReference>
<comment type="caution">
    <text evidence="6">The sequence shown here is derived from an EMBL/GenBank/DDBJ whole genome shotgun (WGS) entry which is preliminary data.</text>
</comment>
<sequence>MLKHLANLFIFLLLVTGTGCKAPVIDKKIEIIGHIKNIPNGKVYLANAFRWDVFLDSAVVKNDSFCFRMTVPPSFEPYYACISYIDSAGRTRSFSYINRVLTTEKQGYRHSAFVLEPGVISINGALVCRTEQGIFYCDGMEIKAGKETEVMYKHQMTGFGRLGTSDSSRRAAIIRRYSRDIKEYPMAYTLLQNIYDAKEEYTDRELENLLSLFNKEVQHSGTAARLKSFMDTRTNFRKEPSALVATDTAGNKKNWIAGSSRYNLLVFWASWCGPCRSEIPVLKNIHAKFNDKDVHMTSISIDKNTADWMKAVRLEAMSWEQVKVDSAGITRVKEGFNFSAIPLTVITDHTGKEIKRYSGFGGNTEKELISLFEELLKNK</sequence>
<dbReference type="GO" id="GO:0017004">
    <property type="term" value="P:cytochrome complex assembly"/>
    <property type="evidence" value="ECO:0007669"/>
    <property type="project" value="UniProtKB-KW"/>
</dbReference>
<dbReference type="CDD" id="cd02966">
    <property type="entry name" value="TlpA_like_family"/>
    <property type="match status" value="1"/>
</dbReference>
<comment type="subcellular location">
    <subcellularLocation>
        <location evidence="1">Cell envelope</location>
    </subcellularLocation>
</comment>
<dbReference type="InterPro" id="IPR017937">
    <property type="entry name" value="Thioredoxin_CS"/>
</dbReference>
<evidence type="ECO:0000256" key="4">
    <source>
        <dbReference type="ARBA" id="ARBA00023284"/>
    </source>
</evidence>
<evidence type="ECO:0000256" key="1">
    <source>
        <dbReference type="ARBA" id="ARBA00004196"/>
    </source>
</evidence>
<dbReference type="PROSITE" id="PS51257">
    <property type="entry name" value="PROKAR_LIPOPROTEIN"/>
    <property type="match status" value="1"/>
</dbReference>
<dbReference type="AlphaFoldDB" id="A0A847S4M5"/>
<evidence type="ECO:0000256" key="2">
    <source>
        <dbReference type="ARBA" id="ARBA00022748"/>
    </source>
</evidence>
<gene>
    <name evidence="6" type="ORF">HGH92_19485</name>
</gene>
<dbReference type="InterPro" id="IPR050553">
    <property type="entry name" value="Thioredoxin_ResA/DsbE_sf"/>
</dbReference>
<evidence type="ECO:0000256" key="3">
    <source>
        <dbReference type="ARBA" id="ARBA00023157"/>
    </source>
</evidence>
<accession>A0A847S4M5</accession>
<protein>
    <submittedName>
        <fullName evidence="6">AhpC/TSA family protein</fullName>
    </submittedName>
</protein>
<dbReference type="RefSeq" id="WP_168872423.1">
    <property type="nucleotide sequence ID" value="NZ_JABAIA010000002.1"/>
</dbReference>
<dbReference type="InterPro" id="IPR012336">
    <property type="entry name" value="Thioredoxin-like_fold"/>
</dbReference>
<organism evidence="6 7">
    <name type="scientific">Chitinophaga varians</name>
    <dbReference type="NCBI Taxonomy" id="2202339"/>
    <lineage>
        <taxon>Bacteria</taxon>
        <taxon>Pseudomonadati</taxon>
        <taxon>Bacteroidota</taxon>
        <taxon>Chitinophagia</taxon>
        <taxon>Chitinophagales</taxon>
        <taxon>Chitinophagaceae</taxon>
        <taxon>Chitinophaga</taxon>
    </lineage>
</organism>
<evidence type="ECO:0000313" key="6">
    <source>
        <dbReference type="EMBL" id="NLR66501.1"/>
    </source>
</evidence>
<dbReference type="Pfam" id="PF13905">
    <property type="entry name" value="Thioredoxin_8"/>
    <property type="match status" value="1"/>
</dbReference>
<dbReference type="PROSITE" id="PS00194">
    <property type="entry name" value="THIOREDOXIN_1"/>
    <property type="match status" value="1"/>
</dbReference>
<evidence type="ECO:0000313" key="7">
    <source>
        <dbReference type="Proteomes" id="UP000570474"/>
    </source>
</evidence>
<reference evidence="6 7" key="1">
    <citation type="submission" date="2020-04" db="EMBL/GenBank/DDBJ databases">
        <authorList>
            <person name="Yin C."/>
        </authorList>
    </citation>
    <scope>NUCLEOTIDE SEQUENCE [LARGE SCALE GENOMIC DNA]</scope>
    <source>
        <strain evidence="6 7">Ae27</strain>
    </source>
</reference>
<dbReference type="GO" id="GO:0030313">
    <property type="term" value="C:cell envelope"/>
    <property type="evidence" value="ECO:0007669"/>
    <property type="project" value="UniProtKB-SubCell"/>
</dbReference>
<keyword evidence="3" id="KW-1015">Disulfide bond</keyword>
<proteinExistence type="predicted"/>
<keyword evidence="4" id="KW-0676">Redox-active center</keyword>
<feature type="domain" description="Thioredoxin" evidence="5">
    <location>
        <begin position="233"/>
        <end position="377"/>
    </location>
</feature>
<dbReference type="Proteomes" id="UP000570474">
    <property type="component" value="Unassembled WGS sequence"/>
</dbReference>